<protein>
    <submittedName>
        <fullName evidence="1 2">Uncharacterized protein</fullName>
    </submittedName>
</protein>
<dbReference type="EnsemblPlants" id="KEH41581">
    <property type="protein sequence ID" value="KEH41581"/>
    <property type="gene ID" value="MTR_1g052510"/>
</dbReference>
<dbReference type="EMBL" id="CM001217">
    <property type="protein sequence ID" value="KEH41581.1"/>
    <property type="molecule type" value="Genomic_DNA"/>
</dbReference>
<evidence type="ECO:0000313" key="1">
    <source>
        <dbReference type="EMBL" id="KEH41581.1"/>
    </source>
</evidence>
<dbReference type="HOGENOM" id="CLU_1613264_0_0_1"/>
<gene>
    <name evidence="1" type="ordered locus">MTR_1g052510</name>
</gene>
<keyword evidence="3" id="KW-1185">Reference proteome</keyword>
<organism evidence="1 3">
    <name type="scientific">Medicago truncatula</name>
    <name type="common">Barrel medic</name>
    <name type="synonym">Medicago tribuloides</name>
    <dbReference type="NCBI Taxonomy" id="3880"/>
    <lineage>
        <taxon>Eukaryota</taxon>
        <taxon>Viridiplantae</taxon>
        <taxon>Streptophyta</taxon>
        <taxon>Embryophyta</taxon>
        <taxon>Tracheophyta</taxon>
        <taxon>Spermatophyta</taxon>
        <taxon>Magnoliopsida</taxon>
        <taxon>eudicotyledons</taxon>
        <taxon>Gunneridae</taxon>
        <taxon>Pentapetalae</taxon>
        <taxon>rosids</taxon>
        <taxon>fabids</taxon>
        <taxon>Fabales</taxon>
        <taxon>Fabaceae</taxon>
        <taxon>Papilionoideae</taxon>
        <taxon>50 kb inversion clade</taxon>
        <taxon>NPAAA clade</taxon>
        <taxon>Hologalegina</taxon>
        <taxon>IRL clade</taxon>
        <taxon>Trifolieae</taxon>
        <taxon>Medicago</taxon>
    </lineage>
</organism>
<reference evidence="2" key="3">
    <citation type="submission" date="2015-04" db="UniProtKB">
        <authorList>
            <consortium name="EnsemblPlants"/>
        </authorList>
    </citation>
    <scope>IDENTIFICATION</scope>
    <source>
        <strain evidence="2">cv. Jemalong A17</strain>
    </source>
</reference>
<dbReference type="Proteomes" id="UP000002051">
    <property type="component" value="Unassembled WGS sequence"/>
</dbReference>
<proteinExistence type="predicted"/>
<dbReference type="AlphaFoldDB" id="A0A072VIY9"/>
<sequence>MKSTKEMFFSFKDTTLKTDVMRRKIWAFSGGWVRRLGCRALGGWYRFMPTEQFAGVHCSISLSYVATLLECIPAHCSSQVNDVFVAAIVHMVHTIWTARNNLQFSSDIISLHATKSKIVSSIALNGRISKGNCLTADVALLDSFMIAHVYQRFKDNITIFENRLL</sequence>
<name>A0A072VIY9_MEDTR</name>
<evidence type="ECO:0000313" key="2">
    <source>
        <dbReference type="EnsemblPlants" id="KEH41581"/>
    </source>
</evidence>
<reference evidence="1 3" key="1">
    <citation type="journal article" date="2011" name="Nature">
        <title>The Medicago genome provides insight into the evolution of rhizobial symbioses.</title>
        <authorList>
            <person name="Young N.D."/>
            <person name="Debelle F."/>
            <person name="Oldroyd G.E."/>
            <person name="Geurts R."/>
            <person name="Cannon S.B."/>
            <person name="Udvardi M.K."/>
            <person name="Benedito V.A."/>
            <person name="Mayer K.F."/>
            <person name="Gouzy J."/>
            <person name="Schoof H."/>
            <person name="Van de Peer Y."/>
            <person name="Proost S."/>
            <person name="Cook D.R."/>
            <person name="Meyers B.C."/>
            <person name="Spannagl M."/>
            <person name="Cheung F."/>
            <person name="De Mita S."/>
            <person name="Krishnakumar V."/>
            <person name="Gundlach H."/>
            <person name="Zhou S."/>
            <person name="Mudge J."/>
            <person name="Bharti A.K."/>
            <person name="Murray J.D."/>
            <person name="Naoumkina M.A."/>
            <person name="Rosen B."/>
            <person name="Silverstein K.A."/>
            <person name="Tang H."/>
            <person name="Rombauts S."/>
            <person name="Zhao P.X."/>
            <person name="Zhou P."/>
            <person name="Barbe V."/>
            <person name="Bardou P."/>
            <person name="Bechner M."/>
            <person name="Bellec A."/>
            <person name="Berger A."/>
            <person name="Berges H."/>
            <person name="Bidwell S."/>
            <person name="Bisseling T."/>
            <person name="Choisne N."/>
            <person name="Couloux A."/>
            <person name="Denny R."/>
            <person name="Deshpande S."/>
            <person name="Dai X."/>
            <person name="Doyle J.J."/>
            <person name="Dudez A.M."/>
            <person name="Farmer A.D."/>
            <person name="Fouteau S."/>
            <person name="Franken C."/>
            <person name="Gibelin C."/>
            <person name="Gish J."/>
            <person name="Goldstein S."/>
            <person name="Gonzalez A.J."/>
            <person name="Green P.J."/>
            <person name="Hallab A."/>
            <person name="Hartog M."/>
            <person name="Hua A."/>
            <person name="Humphray S.J."/>
            <person name="Jeong D.H."/>
            <person name="Jing Y."/>
            <person name="Jocker A."/>
            <person name="Kenton S.M."/>
            <person name="Kim D.J."/>
            <person name="Klee K."/>
            <person name="Lai H."/>
            <person name="Lang C."/>
            <person name="Lin S."/>
            <person name="Macmil S.L."/>
            <person name="Magdelenat G."/>
            <person name="Matthews L."/>
            <person name="McCorrison J."/>
            <person name="Monaghan E.L."/>
            <person name="Mun J.H."/>
            <person name="Najar F.Z."/>
            <person name="Nicholson C."/>
            <person name="Noirot C."/>
            <person name="O'Bleness M."/>
            <person name="Paule C.R."/>
            <person name="Poulain J."/>
            <person name="Prion F."/>
            <person name="Qin B."/>
            <person name="Qu C."/>
            <person name="Retzel E.F."/>
            <person name="Riddle C."/>
            <person name="Sallet E."/>
            <person name="Samain S."/>
            <person name="Samson N."/>
            <person name="Sanders I."/>
            <person name="Saurat O."/>
            <person name="Scarpelli C."/>
            <person name="Schiex T."/>
            <person name="Segurens B."/>
            <person name="Severin A.J."/>
            <person name="Sherrier D.J."/>
            <person name="Shi R."/>
            <person name="Sims S."/>
            <person name="Singer S.R."/>
            <person name="Sinharoy S."/>
            <person name="Sterck L."/>
            <person name="Viollet A."/>
            <person name="Wang B.B."/>
            <person name="Wang K."/>
            <person name="Wang M."/>
            <person name="Wang X."/>
            <person name="Warfsmann J."/>
            <person name="Weissenbach J."/>
            <person name="White D.D."/>
            <person name="White J.D."/>
            <person name="Wiley G.B."/>
            <person name="Wincker P."/>
            <person name="Xing Y."/>
            <person name="Yang L."/>
            <person name="Yao Z."/>
            <person name="Ying F."/>
            <person name="Zhai J."/>
            <person name="Zhou L."/>
            <person name="Zuber A."/>
            <person name="Denarie J."/>
            <person name="Dixon R.A."/>
            <person name="May G.D."/>
            <person name="Schwartz D.C."/>
            <person name="Rogers J."/>
            <person name="Quetier F."/>
            <person name="Town C.D."/>
            <person name="Roe B.A."/>
        </authorList>
    </citation>
    <scope>NUCLEOTIDE SEQUENCE [LARGE SCALE GENOMIC DNA]</scope>
    <source>
        <strain evidence="1">A17</strain>
        <strain evidence="2 3">cv. Jemalong A17</strain>
    </source>
</reference>
<reference evidence="1 3" key="2">
    <citation type="journal article" date="2014" name="BMC Genomics">
        <title>An improved genome release (version Mt4.0) for the model legume Medicago truncatula.</title>
        <authorList>
            <person name="Tang H."/>
            <person name="Krishnakumar V."/>
            <person name="Bidwell S."/>
            <person name="Rosen B."/>
            <person name="Chan A."/>
            <person name="Zhou S."/>
            <person name="Gentzbittel L."/>
            <person name="Childs K.L."/>
            <person name="Yandell M."/>
            <person name="Gundlach H."/>
            <person name="Mayer K.F."/>
            <person name="Schwartz D.C."/>
            <person name="Town C.D."/>
        </authorList>
    </citation>
    <scope>GENOME REANNOTATION</scope>
    <source>
        <strain evidence="1">A17</strain>
        <strain evidence="2 3">cv. Jemalong A17</strain>
    </source>
</reference>
<evidence type="ECO:0000313" key="3">
    <source>
        <dbReference type="Proteomes" id="UP000002051"/>
    </source>
</evidence>
<accession>A0A072VIY9</accession>